<organism evidence="1 2">
    <name type="scientific">Streptomonospora halophila</name>
    <dbReference type="NCBI Taxonomy" id="427369"/>
    <lineage>
        <taxon>Bacteria</taxon>
        <taxon>Bacillati</taxon>
        <taxon>Actinomycetota</taxon>
        <taxon>Actinomycetes</taxon>
        <taxon>Streptosporangiales</taxon>
        <taxon>Nocardiopsidaceae</taxon>
        <taxon>Streptomonospora</taxon>
    </lineage>
</organism>
<accession>A0ABP9G544</accession>
<protein>
    <submittedName>
        <fullName evidence="1">Uncharacterized protein</fullName>
    </submittedName>
</protein>
<reference evidence="2" key="1">
    <citation type="journal article" date="2019" name="Int. J. Syst. Evol. Microbiol.">
        <title>The Global Catalogue of Microorganisms (GCM) 10K type strain sequencing project: providing services to taxonomists for standard genome sequencing and annotation.</title>
        <authorList>
            <consortium name="The Broad Institute Genomics Platform"/>
            <consortium name="The Broad Institute Genome Sequencing Center for Infectious Disease"/>
            <person name="Wu L."/>
            <person name="Ma J."/>
        </authorList>
    </citation>
    <scope>NUCLEOTIDE SEQUENCE [LARGE SCALE GENOMIC DNA]</scope>
    <source>
        <strain evidence="2">JCM 18123</strain>
    </source>
</reference>
<dbReference type="Proteomes" id="UP001499993">
    <property type="component" value="Unassembled WGS sequence"/>
</dbReference>
<dbReference type="InterPro" id="IPR046193">
    <property type="entry name" value="DUF6221"/>
</dbReference>
<evidence type="ECO:0000313" key="1">
    <source>
        <dbReference type="EMBL" id="GAA4928587.1"/>
    </source>
</evidence>
<gene>
    <name evidence="1" type="ORF">GCM10023224_04790</name>
</gene>
<evidence type="ECO:0000313" key="2">
    <source>
        <dbReference type="Proteomes" id="UP001499993"/>
    </source>
</evidence>
<dbReference type="Pfam" id="PF19730">
    <property type="entry name" value="DUF6221"/>
    <property type="match status" value="1"/>
</dbReference>
<proteinExistence type="predicted"/>
<dbReference type="EMBL" id="BAABIK010000002">
    <property type="protein sequence ID" value="GAA4928587.1"/>
    <property type="molecule type" value="Genomic_DNA"/>
</dbReference>
<sequence>MSDDVDAMVAWLRAQWDADEKAARGAADGPWADGFRAGTEAAKDRAAALVADDIPDGPANAHLIEDLEVPVPEGAARHDPADTLARIDAERRIVADYEQAAAEYASTGRAWDHDSETGRARTSALETAVRALASGYRHRAGWQQGWAP</sequence>
<comment type="caution">
    <text evidence="1">The sequence shown here is derived from an EMBL/GenBank/DDBJ whole genome shotgun (WGS) entry which is preliminary data.</text>
</comment>
<dbReference type="RefSeq" id="WP_345555259.1">
    <property type="nucleotide sequence ID" value="NZ_BAABIK010000002.1"/>
</dbReference>
<name>A0ABP9G544_9ACTN</name>
<keyword evidence="2" id="KW-1185">Reference proteome</keyword>